<dbReference type="InterPro" id="IPR013320">
    <property type="entry name" value="ConA-like_dom_sf"/>
</dbReference>
<dbReference type="Gene3D" id="2.60.120.200">
    <property type="match status" value="1"/>
</dbReference>
<name>K2GYZ4_9BACT</name>
<protein>
    <submittedName>
        <fullName evidence="1">LamG protein</fullName>
    </submittedName>
</protein>
<organism evidence="1">
    <name type="scientific">uncultured bacterium</name>
    <name type="common">gcode 4</name>
    <dbReference type="NCBI Taxonomy" id="1234023"/>
    <lineage>
        <taxon>Bacteria</taxon>
        <taxon>environmental samples</taxon>
    </lineage>
</organism>
<dbReference type="AlphaFoldDB" id="K2GYZ4"/>
<dbReference type="Pfam" id="PF13385">
    <property type="entry name" value="Laminin_G_3"/>
    <property type="match status" value="1"/>
</dbReference>
<dbReference type="SUPFAM" id="SSF49899">
    <property type="entry name" value="Concanavalin A-like lectins/glucanases"/>
    <property type="match status" value="1"/>
</dbReference>
<proteinExistence type="predicted"/>
<accession>K2GYZ4</accession>
<sequence length="242" mass="28431">PDICFVLDWSATNNFSSKDNCIAKKDMSLKDYDSSLVWYWDMETLTADWKLKDLSGNGNDWTFSWGMNYSAASTGWIIGKGLAFNWQNTYISVADSDTILPTSSYTMQVYSKKSGTWTQGERWIMVSKNTNYIDICYKEKILFSMYSSWSQPLTVGWNCPNYWDWHLYTATFDGSKATLYDNWSQIGSRSINILLQDDSNQMTIWRYNWGWYYFNWTIDGIKIYNRILSPWEILQQAKSAWL</sequence>
<gene>
    <name evidence="1" type="ORF">ACD_3C00036G0001</name>
</gene>
<reference evidence="1" key="1">
    <citation type="journal article" date="2012" name="Science">
        <title>Fermentation, hydrogen, and sulfur metabolism in multiple uncultivated bacterial phyla.</title>
        <authorList>
            <person name="Wrighton K.C."/>
            <person name="Thomas B.C."/>
            <person name="Sharon I."/>
            <person name="Miller C.S."/>
            <person name="Castelle C.J."/>
            <person name="VerBerkmoes N.C."/>
            <person name="Wilkins M.J."/>
            <person name="Hettich R.L."/>
            <person name="Lipton M.S."/>
            <person name="Williams K.H."/>
            <person name="Long P.E."/>
            <person name="Banfield J.F."/>
        </authorList>
    </citation>
    <scope>NUCLEOTIDE SEQUENCE [LARGE SCALE GENOMIC DNA]</scope>
</reference>
<evidence type="ECO:0000313" key="1">
    <source>
        <dbReference type="EMBL" id="EKE28645.1"/>
    </source>
</evidence>
<comment type="caution">
    <text evidence="1">The sequence shown here is derived from an EMBL/GenBank/DDBJ whole genome shotgun (WGS) entry which is preliminary data.</text>
</comment>
<dbReference type="EMBL" id="AMFJ01000310">
    <property type="protein sequence ID" value="EKE28645.1"/>
    <property type="molecule type" value="Genomic_DNA"/>
</dbReference>
<feature type="non-terminal residue" evidence="1">
    <location>
        <position position="1"/>
    </location>
</feature>